<evidence type="ECO:0000256" key="1">
    <source>
        <dbReference type="ARBA" id="ARBA00004167"/>
    </source>
</evidence>
<sequence length="211" mass="22879">MSVESLLLADLGAGWIALIVVGGVGLLLLMFGVGIYNKLVMLRNRLENSFAQIEVQLKRRYDLIPNLVETVKGYMKHERETLEAVISARNAAVGGLQAAAANPGDPAAMKQLAAAESTLGGTLGRLFALSEAYPDLKANQNMAQLTEELTSTENKVAFARQAYNDSVMQFNTYRQSFPPVIFAGLFGYGEDAELLEFADSKQIAEAPKVSF</sequence>
<dbReference type="Proteomes" id="UP000317909">
    <property type="component" value="Chromosome"/>
</dbReference>
<evidence type="ECO:0000313" key="8">
    <source>
        <dbReference type="EMBL" id="QDT75937.1"/>
    </source>
</evidence>
<dbReference type="Pfam" id="PF04011">
    <property type="entry name" value="LemA"/>
    <property type="match status" value="1"/>
</dbReference>
<dbReference type="OrthoDB" id="9804152at2"/>
<dbReference type="InterPro" id="IPR023353">
    <property type="entry name" value="LemA-like_dom_sf"/>
</dbReference>
<keyword evidence="5 7" id="KW-0472">Membrane</keyword>
<dbReference type="GO" id="GO:0016020">
    <property type="term" value="C:membrane"/>
    <property type="evidence" value="ECO:0007669"/>
    <property type="project" value="UniProtKB-SubCell"/>
</dbReference>
<dbReference type="Gene3D" id="1.20.1440.20">
    <property type="entry name" value="LemA-like domain"/>
    <property type="match status" value="1"/>
</dbReference>
<keyword evidence="3 7" id="KW-0812">Transmembrane</keyword>
<evidence type="ECO:0000256" key="3">
    <source>
        <dbReference type="ARBA" id="ARBA00022692"/>
    </source>
</evidence>
<comment type="similarity">
    <text evidence="2">Belongs to the LemA family.</text>
</comment>
<dbReference type="EMBL" id="CP036339">
    <property type="protein sequence ID" value="QDT75937.1"/>
    <property type="molecule type" value="Genomic_DNA"/>
</dbReference>
<keyword evidence="4 7" id="KW-1133">Transmembrane helix</keyword>
<reference evidence="8 9" key="1">
    <citation type="submission" date="2019-02" db="EMBL/GenBank/DDBJ databases">
        <title>Deep-cultivation of Planctomycetes and their phenomic and genomic characterization uncovers novel biology.</title>
        <authorList>
            <person name="Wiegand S."/>
            <person name="Jogler M."/>
            <person name="Boedeker C."/>
            <person name="Pinto D."/>
            <person name="Vollmers J."/>
            <person name="Rivas-Marin E."/>
            <person name="Kohn T."/>
            <person name="Peeters S.H."/>
            <person name="Heuer A."/>
            <person name="Rast P."/>
            <person name="Oberbeckmann S."/>
            <person name="Bunk B."/>
            <person name="Jeske O."/>
            <person name="Meyerdierks A."/>
            <person name="Storesund J.E."/>
            <person name="Kallscheuer N."/>
            <person name="Luecker S."/>
            <person name="Lage O.M."/>
            <person name="Pohl T."/>
            <person name="Merkel B.J."/>
            <person name="Hornburger P."/>
            <person name="Mueller R.-W."/>
            <person name="Bruemmer F."/>
            <person name="Labrenz M."/>
            <person name="Spormann A.M."/>
            <person name="Op den Camp H."/>
            <person name="Overmann J."/>
            <person name="Amann R."/>
            <person name="Jetten M.S.M."/>
            <person name="Mascher T."/>
            <person name="Medema M.H."/>
            <person name="Devos D.P."/>
            <person name="Kaster A.-K."/>
            <person name="Ovreas L."/>
            <person name="Rohde M."/>
            <person name="Galperin M.Y."/>
            <person name="Jogler C."/>
        </authorList>
    </citation>
    <scope>NUCLEOTIDE SEQUENCE [LARGE SCALE GENOMIC DNA]</scope>
    <source>
        <strain evidence="8 9">I41</strain>
    </source>
</reference>
<evidence type="ECO:0000313" key="9">
    <source>
        <dbReference type="Proteomes" id="UP000317909"/>
    </source>
</evidence>
<dbReference type="SUPFAM" id="SSF140478">
    <property type="entry name" value="LemA-like"/>
    <property type="match status" value="1"/>
</dbReference>
<evidence type="ECO:0000256" key="6">
    <source>
        <dbReference type="SAM" id="Coils"/>
    </source>
</evidence>
<gene>
    <name evidence="8" type="ORF">I41_51820</name>
</gene>
<proteinExistence type="inferred from homology"/>
<name>A0A517U5M8_9BACT</name>
<dbReference type="InterPro" id="IPR007156">
    <property type="entry name" value="MamQ_LemA"/>
</dbReference>
<dbReference type="PANTHER" id="PTHR34478:SF1">
    <property type="entry name" value="PROTEIN LEMA"/>
    <property type="match status" value="1"/>
</dbReference>
<dbReference type="PANTHER" id="PTHR34478">
    <property type="entry name" value="PROTEIN LEMA"/>
    <property type="match status" value="1"/>
</dbReference>
<evidence type="ECO:0000256" key="4">
    <source>
        <dbReference type="ARBA" id="ARBA00022989"/>
    </source>
</evidence>
<accession>A0A517U5M8</accession>
<organism evidence="8 9">
    <name type="scientific">Lacipirellula limnantheis</name>
    <dbReference type="NCBI Taxonomy" id="2528024"/>
    <lineage>
        <taxon>Bacteria</taxon>
        <taxon>Pseudomonadati</taxon>
        <taxon>Planctomycetota</taxon>
        <taxon>Planctomycetia</taxon>
        <taxon>Pirellulales</taxon>
        <taxon>Lacipirellulaceae</taxon>
        <taxon>Lacipirellula</taxon>
    </lineage>
</organism>
<feature type="transmembrane region" description="Helical" evidence="7">
    <location>
        <begin position="12"/>
        <end position="36"/>
    </location>
</feature>
<evidence type="ECO:0000256" key="7">
    <source>
        <dbReference type="SAM" id="Phobius"/>
    </source>
</evidence>
<evidence type="ECO:0000256" key="2">
    <source>
        <dbReference type="ARBA" id="ARBA00008854"/>
    </source>
</evidence>
<protein>
    <submittedName>
        <fullName evidence="8">LemA family protein</fullName>
    </submittedName>
</protein>
<comment type="subcellular location">
    <subcellularLocation>
        <location evidence="1">Membrane</location>
        <topology evidence="1">Single-pass membrane protein</topology>
    </subcellularLocation>
</comment>
<dbReference type="AlphaFoldDB" id="A0A517U5M8"/>
<keyword evidence="6" id="KW-0175">Coiled coil</keyword>
<evidence type="ECO:0000256" key="5">
    <source>
        <dbReference type="ARBA" id="ARBA00023136"/>
    </source>
</evidence>
<keyword evidence="9" id="KW-1185">Reference proteome</keyword>
<feature type="coiled-coil region" evidence="6">
    <location>
        <begin position="135"/>
        <end position="162"/>
    </location>
</feature>
<dbReference type="KEGG" id="llh:I41_51820"/>
<dbReference type="RefSeq" id="WP_145435702.1">
    <property type="nucleotide sequence ID" value="NZ_CP036339.1"/>
</dbReference>